<reference evidence="2" key="1">
    <citation type="journal article" date="2015" name="Nature">
        <title>Complex archaea that bridge the gap between prokaryotes and eukaryotes.</title>
        <authorList>
            <person name="Spang A."/>
            <person name="Saw J.H."/>
            <person name="Jorgensen S.L."/>
            <person name="Zaremba-Niedzwiedzka K."/>
            <person name="Martijn J."/>
            <person name="Lind A.E."/>
            <person name="van Eijk R."/>
            <person name="Schleper C."/>
            <person name="Guy L."/>
            <person name="Ettema T.J."/>
        </authorList>
    </citation>
    <scope>NUCLEOTIDE SEQUENCE</scope>
</reference>
<accession>A0A0F9K9J0</accession>
<organism evidence="2">
    <name type="scientific">marine sediment metagenome</name>
    <dbReference type="NCBI Taxonomy" id="412755"/>
    <lineage>
        <taxon>unclassified sequences</taxon>
        <taxon>metagenomes</taxon>
        <taxon>ecological metagenomes</taxon>
    </lineage>
</organism>
<keyword evidence="1" id="KW-1133">Transmembrane helix</keyword>
<sequence length="91" mass="9877">MCRCLMTALLVLLVVLSASGAAWAVEESDEHAAGLDVADVIKETTFWAKWACILAGLALVGVIWVGWSMRTLATNQVRLSLMIQEQTKRGS</sequence>
<evidence type="ECO:0000256" key="1">
    <source>
        <dbReference type="SAM" id="Phobius"/>
    </source>
</evidence>
<evidence type="ECO:0000313" key="2">
    <source>
        <dbReference type="EMBL" id="KKM71306.1"/>
    </source>
</evidence>
<dbReference type="AlphaFoldDB" id="A0A0F9K9J0"/>
<name>A0A0F9K9J0_9ZZZZ</name>
<dbReference type="EMBL" id="LAZR01009666">
    <property type="protein sequence ID" value="KKM71306.1"/>
    <property type="molecule type" value="Genomic_DNA"/>
</dbReference>
<keyword evidence="1" id="KW-0472">Membrane</keyword>
<keyword evidence="1" id="KW-0812">Transmembrane</keyword>
<proteinExistence type="predicted"/>
<comment type="caution">
    <text evidence="2">The sequence shown here is derived from an EMBL/GenBank/DDBJ whole genome shotgun (WGS) entry which is preliminary data.</text>
</comment>
<gene>
    <name evidence="2" type="ORF">LCGC14_1431980</name>
</gene>
<protein>
    <submittedName>
        <fullName evidence="2">Uncharacterized protein</fullName>
    </submittedName>
</protein>
<feature type="transmembrane region" description="Helical" evidence="1">
    <location>
        <begin position="48"/>
        <end position="67"/>
    </location>
</feature>